<evidence type="ECO:0000313" key="3">
    <source>
        <dbReference type="Proteomes" id="UP001207228"/>
    </source>
</evidence>
<feature type="transmembrane region" description="Helical" evidence="1">
    <location>
        <begin position="29"/>
        <end position="47"/>
    </location>
</feature>
<keyword evidence="1" id="KW-1133">Transmembrane helix</keyword>
<name>A0ABT3RHP4_9BACT</name>
<comment type="caution">
    <text evidence="2">The sequence shown here is derived from an EMBL/GenBank/DDBJ whole genome shotgun (WGS) entry which is preliminary data.</text>
</comment>
<keyword evidence="3" id="KW-1185">Reference proteome</keyword>
<gene>
    <name evidence="2" type="ORF">OO017_14365</name>
</gene>
<evidence type="ECO:0000313" key="2">
    <source>
        <dbReference type="EMBL" id="MCX2741139.1"/>
    </source>
</evidence>
<keyword evidence="1" id="KW-0472">Membrane</keyword>
<feature type="transmembrane region" description="Helical" evidence="1">
    <location>
        <begin position="94"/>
        <end position="112"/>
    </location>
</feature>
<feature type="transmembrane region" description="Helical" evidence="1">
    <location>
        <begin position="7"/>
        <end position="23"/>
    </location>
</feature>
<evidence type="ECO:0000256" key="1">
    <source>
        <dbReference type="SAM" id="Phobius"/>
    </source>
</evidence>
<dbReference type="EMBL" id="JAPFQO010000009">
    <property type="protein sequence ID" value="MCX2741139.1"/>
    <property type="molecule type" value="Genomic_DNA"/>
</dbReference>
<sequence>MLLKKIAAILFGLMFLSFVVVQYNDPDPVIWMIIYGAAALLCFLSAAGKAPAPLLWVAAVLFAVGGIYMWPERFEGVSIGGGDIKNIEEARESLGLFLATLIFAGLALSGNYKSRRTSTQTQHQKTK</sequence>
<accession>A0ABT3RHP4</accession>
<reference evidence="2 3" key="1">
    <citation type="submission" date="2022-11" db="EMBL/GenBank/DDBJ databases">
        <title>The characterization of three novel Bacteroidetes species and genomic analysis of their roles in tidal elemental geochemical cycles.</title>
        <authorList>
            <person name="Ma K.-J."/>
        </authorList>
    </citation>
    <scope>NUCLEOTIDE SEQUENCE [LARGE SCALE GENOMIC DNA]</scope>
    <source>
        <strain evidence="2 3">M82</strain>
    </source>
</reference>
<dbReference type="Proteomes" id="UP001207228">
    <property type="component" value="Unassembled WGS sequence"/>
</dbReference>
<feature type="transmembrane region" description="Helical" evidence="1">
    <location>
        <begin position="54"/>
        <end position="71"/>
    </location>
</feature>
<protein>
    <submittedName>
        <fullName evidence="2">Transmembrane 220 family protein</fullName>
    </submittedName>
</protein>
<dbReference type="InterPro" id="IPR029377">
    <property type="entry name" value="TMEM220"/>
</dbReference>
<dbReference type="RefSeq" id="WP_266053248.1">
    <property type="nucleotide sequence ID" value="NZ_JAPFQO010000009.1"/>
</dbReference>
<keyword evidence="1 2" id="KW-0812">Transmembrane</keyword>
<proteinExistence type="predicted"/>
<dbReference type="Pfam" id="PF15071">
    <property type="entry name" value="TMEM220"/>
    <property type="match status" value="1"/>
</dbReference>
<organism evidence="2 3">
    <name type="scientific">Pontibacter anaerobius</name>
    <dbReference type="NCBI Taxonomy" id="2993940"/>
    <lineage>
        <taxon>Bacteria</taxon>
        <taxon>Pseudomonadati</taxon>
        <taxon>Bacteroidota</taxon>
        <taxon>Cytophagia</taxon>
        <taxon>Cytophagales</taxon>
        <taxon>Hymenobacteraceae</taxon>
        <taxon>Pontibacter</taxon>
    </lineage>
</organism>